<protein>
    <submittedName>
        <fullName evidence="2">Transposase, IS4 family protein</fullName>
    </submittedName>
</protein>
<name>A9L073_SHEB9</name>
<dbReference type="EMBL" id="CP000891">
    <property type="protein sequence ID" value="ABX47802.1"/>
    <property type="molecule type" value="Genomic_DNA"/>
</dbReference>
<evidence type="ECO:0000313" key="3">
    <source>
        <dbReference type="Proteomes" id="UP000000770"/>
    </source>
</evidence>
<evidence type="ECO:0000256" key="1">
    <source>
        <dbReference type="SAM" id="Phobius"/>
    </source>
</evidence>
<evidence type="ECO:0000313" key="2">
    <source>
        <dbReference type="EMBL" id="ABX47802.1"/>
    </source>
</evidence>
<keyword evidence="1" id="KW-0812">Transmembrane</keyword>
<proteinExistence type="predicted"/>
<sequence>MASVILSFFTFYSFLKVLFILYTLIITPPDYTSISKLAKIINVQNNNSSRGPIMHVVDTTSLKVFGEGEWKTRKYCSEKRCTMVQVALSY</sequence>
<dbReference type="Proteomes" id="UP000000770">
    <property type="component" value="Chromosome"/>
</dbReference>
<gene>
    <name evidence="2" type="ordered locus">Sbal195_0624</name>
</gene>
<reference evidence="2 3" key="1">
    <citation type="submission" date="2007-11" db="EMBL/GenBank/DDBJ databases">
        <title>Complete sequence of chromosome of Shewanella baltica OS195.</title>
        <authorList>
            <consortium name="US DOE Joint Genome Institute"/>
            <person name="Copeland A."/>
            <person name="Lucas S."/>
            <person name="Lapidus A."/>
            <person name="Barry K."/>
            <person name="Glavina del Rio T."/>
            <person name="Dalin E."/>
            <person name="Tice H."/>
            <person name="Pitluck S."/>
            <person name="Chain P."/>
            <person name="Malfatti S."/>
            <person name="Shin M."/>
            <person name="Vergez L."/>
            <person name="Schmutz J."/>
            <person name="Larimer F."/>
            <person name="Land M."/>
            <person name="Hauser L."/>
            <person name="Kyrpides N."/>
            <person name="Kim E."/>
            <person name="Brettar I."/>
            <person name="Rodrigues J."/>
            <person name="Konstantinidis K."/>
            <person name="Klappenbach J."/>
            <person name="Hofle M."/>
            <person name="Tiedje J."/>
            <person name="Richardson P."/>
        </authorList>
    </citation>
    <scope>NUCLEOTIDE SEQUENCE [LARGE SCALE GENOMIC DNA]</scope>
    <source>
        <strain evidence="2 3">OS195</strain>
    </source>
</reference>
<dbReference type="KEGG" id="sbn:Sbal195_0624"/>
<keyword evidence="1" id="KW-0472">Membrane</keyword>
<dbReference type="HOGENOM" id="CLU_2439107_0_0_6"/>
<dbReference type="AlphaFoldDB" id="A9L073"/>
<organism evidence="2 3">
    <name type="scientific">Shewanella baltica (strain OS195)</name>
    <dbReference type="NCBI Taxonomy" id="399599"/>
    <lineage>
        <taxon>Bacteria</taxon>
        <taxon>Pseudomonadati</taxon>
        <taxon>Pseudomonadota</taxon>
        <taxon>Gammaproteobacteria</taxon>
        <taxon>Alteromonadales</taxon>
        <taxon>Shewanellaceae</taxon>
        <taxon>Shewanella</taxon>
    </lineage>
</organism>
<accession>A9L073</accession>
<feature type="transmembrane region" description="Helical" evidence="1">
    <location>
        <begin position="6"/>
        <end position="26"/>
    </location>
</feature>
<keyword evidence="1" id="KW-1133">Transmembrane helix</keyword>